<comment type="caution">
    <text evidence="1">The sequence shown here is derived from an EMBL/GenBank/DDBJ whole genome shotgun (WGS) entry which is preliminary data.</text>
</comment>
<evidence type="ECO:0000313" key="1">
    <source>
        <dbReference type="EMBL" id="MCP2259143.1"/>
    </source>
</evidence>
<dbReference type="EMBL" id="JAMTCP010000014">
    <property type="protein sequence ID" value="MCP2259143.1"/>
    <property type="molecule type" value="Genomic_DNA"/>
</dbReference>
<dbReference type="Proteomes" id="UP001205311">
    <property type="component" value="Unassembled WGS sequence"/>
</dbReference>
<name>A0ABT1HUD8_STRSD</name>
<sequence length="110" mass="11209">MPGNLLHVNATVTCPHGGQVTVSPSQSRVLVGGQPVATLADVHAVTGCGFTVGSKPQPCVTVRWVTPSGRIRVNGSPAILDGSVGLCQSAERIPQGAPHVVVVQQRAVGQ</sequence>
<keyword evidence="2" id="KW-1185">Reference proteome</keyword>
<protein>
    <submittedName>
        <fullName evidence="1">PAAR motif-containing protein</fullName>
    </submittedName>
</protein>
<organism evidence="1 2">
    <name type="scientific">Streptoalloteichus tenebrarius (strain ATCC 17920 / DSM 40477 / JCM 4838 / CBS 697.72 / NBRC 16177 / NCIMB 11028 / NRRL B-12390 / A12253. 1 / ISP 5477)</name>
    <name type="common">Streptomyces tenebrarius</name>
    <dbReference type="NCBI Taxonomy" id="1933"/>
    <lineage>
        <taxon>Bacteria</taxon>
        <taxon>Bacillati</taxon>
        <taxon>Actinomycetota</taxon>
        <taxon>Actinomycetes</taxon>
        <taxon>Pseudonocardiales</taxon>
        <taxon>Pseudonocardiaceae</taxon>
        <taxon>Streptoalloteichus</taxon>
    </lineage>
</organism>
<evidence type="ECO:0000313" key="2">
    <source>
        <dbReference type="Proteomes" id="UP001205311"/>
    </source>
</evidence>
<gene>
    <name evidence="1" type="ORF">LX15_002844</name>
</gene>
<dbReference type="RefSeq" id="WP_253670053.1">
    <property type="nucleotide sequence ID" value="NZ_JAMTCP010000014.1"/>
</dbReference>
<accession>A0ABT1HUD8</accession>
<proteinExistence type="predicted"/>
<reference evidence="1 2" key="1">
    <citation type="submission" date="2022-06" db="EMBL/GenBank/DDBJ databases">
        <title>Genomic Encyclopedia of Archaeal and Bacterial Type Strains, Phase II (KMG-II): from individual species to whole genera.</title>
        <authorList>
            <person name="Goeker M."/>
        </authorList>
    </citation>
    <scope>NUCLEOTIDE SEQUENCE [LARGE SCALE GENOMIC DNA]</scope>
    <source>
        <strain evidence="1 2">DSM 40477</strain>
    </source>
</reference>